<feature type="region of interest" description="Disordered" evidence="1">
    <location>
        <begin position="24"/>
        <end position="49"/>
    </location>
</feature>
<keyword evidence="2" id="KW-0732">Signal</keyword>
<comment type="caution">
    <text evidence="3">The sequence shown here is derived from an EMBL/GenBank/DDBJ whole genome shotgun (WGS) entry which is preliminary data.</text>
</comment>
<evidence type="ECO:0000313" key="4">
    <source>
        <dbReference type="Proteomes" id="UP001203880"/>
    </source>
</evidence>
<protein>
    <recommendedName>
        <fullName evidence="5">D-galactarate dehydratase</fullName>
    </recommendedName>
</protein>
<keyword evidence="4" id="KW-1185">Reference proteome</keyword>
<evidence type="ECO:0008006" key="5">
    <source>
        <dbReference type="Google" id="ProtNLM"/>
    </source>
</evidence>
<sequence>MRYLALTALILIAGCAQIRDTTDGLFSGPSTPSASDGGETPEADSADEVEEVVATEQFDPGWTGAKQTIAGLGDVAKPGVWLETPLVSLERSGRVVVRKTGASAFVTLIPIEGEETAGSRLSLEAMRALLAPIDQLVELDVYTN</sequence>
<dbReference type="Proteomes" id="UP001203880">
    <property type="component" value="Unassembled WGS sequence"/>
</dbReference>
<name>A0ABT0Q2B2_9RHOB</name>
<evidence type="ECO:0000256" key="1">
    <source>
        <dbReference type="SAM" id="MobiDB-lite"/>
    </source>
</evidence>
<accession>A0ABT0Q2B2</accession>
<organism evidence="3 4">
    <name type="scientific">Ruegeria spongiae</name>
    <dbReference type="NCBI Taxonomy" id="2942209"/>
    <lineage>
        <taxon>Bacteria</taxon>
        <taxon>Pseudomonadati</taxon>
        <taxon>Pseudomonadota</taxon>
        <taxon>Alphaproteobacteria</taxon>
        <taxon>Rhodobacterales</taxon>
        <taxon>Roseobacteraceae</taxon>
        <taxon>Ruegeria</taxon>
    </lineage>
</organism>
<dbReference type="PROSITE" id="PS51257">
    <property type="entry name" value="PROKAR_LIPOPROTEIN"/>
    <property type="match status" value="1"/>
</dbReference>
<dbReference type="RefSeq" id="WP_249709961.1">
    <property type="nucleotide sequence ID" value="NZ_JAMFMB010000011.1"/>
</dbReference>
<feature type="signal peptide" evidence="2">
    <location>
        <begin position="1"/>
        <end position="18"/>
    </location>
</feature>
<gene>
    <name evidence="3" type="ORF">M3P21_10745</name>
</gene>
<reference evidence="3" key="1">
    <citation type="submission" date="2022-05" db="EMBL/GenBank/DDBJ databases">
        <authorList>
            <person name="Park J.-S."/>
        </authorList>
    </citation>
    <scope>NUCLEOTIDE SEQUENCE</scope>
    <source>
        <strain evidence="3">2012CJ41-6</strain>
    </source>
</reference>
<dbReference type="EMBL" id="JAMFMB010000011">
    <property type="protein sequence ID" value="MCL6284009.1"/>
    <property type="molecule type" value="Genomic_DNA"/>
</dbReference>
<evidence type="ECO:0000256" key="2">
    <source>
        <dbReference type="SAM" id="SignalP"/>
    </source>
</evidence>
<feature type="chain" id="PRO_5046584701" description="D-galactarate dehydratase" evidence="2">
    <location>
        <begin position="19"/>
        <end position="144"/>
    </location>
</feature>
<proteinExistence type="predicted"/>
<evidence type="ECO:0000313" key="3">
    <source>
        <dbReference type="EMBL" id="MCL6284009.1"/>
    </source>
</evidence>
<feature type="compositionally biased region" description="Acidic residues" evidence="1">
    <location>
        <begin position="39"/>
        <end position="49"/>
    </location>
</feature>